<dbReference type="AlphaFoldDB" id="A0A7W7MPR8"/>
<dbReference type="InterPro" id="IPR000835">
    <property type="entry name" value="HTH_MarR-typ"/>
</dbReference>
<keyword evidence="2" id="KW-0238">DNA-binding</keyword>
<comment type="caution">
    <text evidence="2">The sequence shown here is derived from an EMBL/GenBank/DDBJ whole genome shotgun (WGS) entry which is preliminary data.</text>
</comment>
<gene>
    <name evidence="2" type="ORF">BJ971_002982</name>
</gene>
<dbReference type="EMBL" id="JACHNH010000001">
    <property type="protein sequence ID" value="MBB4762426.1"/>
    <property type="molecule type" value="Genomic_DNA"/>
</dbReference>
<dbReference type="Proteomes" id="UP000578112">
    <property type="component" value="Unassembled WGS sequence"/>
</dbReference>
<reference evidence="2 3" key="1">
    <citation type="submission" date="2020-08" db="EMBL/GenBank/DDBJ databases">
        <title>Sequencing the genomes of 1000 actinobacteria strains.</title>
        <authorList>
            <person name="Klenk H.-P."/>
        </authorList>
    </citation>
    <scope>NUCLEOTIDE SEQUENCE [LARGE SCALE GENOMIC DNA]</scope>
    <source>
        <strain evidence="2 3">DSM 43149</strain>
    </source>
</reference>
<dbReference type="Gene3D" id="1.10.10.10">
    <property type="entry name" value="Winged helix-like DNA-binding domain superfamily/Winged helix DNA-binding domain"/>
    <property type="match status" value="1"/>
</dbReference>
<evidence type="ECO:0000313" key="2">
    <source>
        <dbReference type="EMBL" id="MBB4762426.1"/>
    </source>
</evidence>
<accession>A0A7W7MPR8</accession>
<dbReference type="PANTHER" id="PTHR33164:SF99">
    <property type="entry name" value="MARR FAMILY REGULATORY PROTEIN"/>
    <property type="match status" value="1"/>
</dbReference>
<organism evidence="2 3">
    <name type="scientific">Actinoplanes digitatis</name>
    <dbReference type="NCBI Taxonomy" id="1868"/>
    <lineage>
        <taxon>Bacteria</taxon>
        <taxon>Bacillati</taxon>
        <taxon>Actinomycetota</taxon>
        <taxon>Actinomycetes</taxon>
        <taxon>Micromonosporales</taxon>
        <taxon>Micromonosporaceae</taxon>
        <taxon>Actinoplanes</taxon>
    </lineage>
</organism>
<dbReference type="InterPro" id="IPR036390">
    <property type="entry name" value="WH_DNA-bd_sf"/>
</dbReference>
<feature type="domain" description="HTH marR-type" evidence="1">
    <location>
        <begin position="1"/>
        <end position="152"/>
    </location>
</feature>
<dbReference type="GO" id="GO:0006950">
    <property type="term" value="P:response to stress"/>
    <property type="evidence" value="ECO:0007669"/>
    <property type="project" value="TreeGrafter"/>
</dbReference>
<evidence type="ECO:0000259" key="1">
    <source>
        <dbReference type="PROSITE" id="PS50995"/>
    </source>
</evidence>
<proteinExistence type="predicted"/>
<dbReference type="InterPro" id="IPR036388">
    <property type="entry name" value="WH-like_DNA-bd_sf"/>
</dbReference>
<protein>
    <submittedName>
        <fullName evidence="2">DNA-binding MarR family transcriptional regulator</fullName>
    </submittedName>
</protein>
<dbReference type="GO" id="GO:0003700">
    <property type="term" value="F:DNA-binding transcription factor activity"/>
    <property type="evidence" value="ECO:0007669"/>
    <property type="project" value="InterPro"/>
</dbReference>
<dbReference type="SUPFAM" id="SSF46785">
    <property type="entry name" value="Winged helix' DNA-binding domain"/>
    <property type="match status" value="1"/>
</dbReference>
<dbReference type="Pfam" id="PF01047">
    <property type="entry name" value="MarR"/>
    <property type="match status" value="1"/>
</dbReference>
<dbReference type="SMART" id="SM00347">
    <property type="entry name" value="HTH_MARR"/>
    <property type="match status" value="1"/>
</dbReference>
<name>A0A7W7MPR8_9ACTN</name>
<dbReference type="GO" id="GO:0003677">
    <property type="term" value="F:DNA binding"/>
    <property type="evidence" value="ECO:0007669"/>
    <property type="project" value="UniProtKB-KW"/>
</dbReference>
<dbReference type="PANTHER" id="PTHR33164">
    <property type="entry name" value="TRANSCRIPTIONAL REGULATOR, MARR FAMILY"/>
    <property type="match status" value="1"/>
</dbReference>
<sequence>MTVEPAGSPRWLSAGELHAWLPIGGLLLKLPAALDAQTLRDSGLSHFEYLVLASLSEAPERTRRMSELAALANGSLSRLSHVVKRLEKRGWIERKACPSDGRYTNAVLTAAGWEKVLASAPGHVAAVRALILDALSAEELERFGDMARRILDRLEPGDARAAFPG</sequence>
<dbReference type="InterPro" id="IPR039422">
    <property type="entry name" value="MarR/SlyA-like"/>
</dbReference>
<dbReference type="PROSITE" id="PS50995">
    <property type="entry name" value="HTH_MARR_2"/>
    <property type="match status" value="1"/>
</dbReference>
<keyword evidence="3" id="KW-1185">Reference proteome</keyword>
<dbReference type="RefSeq" id="WP_377885238.1">
    <property type="nucleotide sequence ID" value="NZ_JACHNH010000001.1"/>
</dbReference>
<dbReference type="PRINTS" id="PR00598">
    <property type="entry name" value="HTHMARR"/>
</dbReference>
<evidence type="ECO:0000313" key="3">
    <source>
        <dbReference type="Proteomes" id="UP000578112"/>
    </source>
</evidence>